<dbReference type="EMBL" id="CP031337">
    <property type="protein sequence ID" value="AXK39585.1"/>
    <property type="molecule type" value="Genomic_DNA"/>
</dbReference>
<dbReference type="AlphaFoldDB" id="A0A345Y6N3"/>
<feature type="domain" description="Putative DNA-binding" evidence="1">
    <location>
        <begin position="11"/>
        <end position="95"/>
    </location>
</feature>
<evidence type="ECO:0000259" key="1">
    <source>
        <dbReference type="Pfam" id="PF09836"/>
    </source>
</evidence>
<dbReference type="InterPro" id="IPR018640">
    <property type="entry name" value="DUF2063"/>
</dbReference>
<dbReference type="Gene3D" id="1.10.150.690">
    <property type="entry name" value="DUF2063"/>
    <property type="match status" value="1"/>
</dbReference>
<proteinExistence type="predicted"/>
<dbReference type="KEGG" id="ccah:DWG20_09095"/>
<dbReference type="Proteomes" id="UP000254537">
    <property type="component" value="Chromosome"/>
</dbReference>
<organism evidence="2 3">
    <name type="scientific">Crenobacter cavernae</name>
    <dbReference type="NCBI Taxonomy" id="2290923"/>
    <lineage>
        <taxon>Bacteria</taxon>
        <taxon>Pseudomonadati</taxon>
        <taxon>Pseudomonadota</taxon>
        <taxon>Betaproteobacteria</taxon>
        <taxon>Neisseriales</taxon>
        <taxon>Neisseriaceae</taxon>
        <taxon>Crenobacter</taxon>
    </lineage>
</organism>
<reference evidence="2 3" key="1">
    <citation type="submission" date="2018-07" db="EMBL/GenBank/DDBJ databases">
        <title>Crenobacter cavernae sp. nov., isolated from a karst cave.</title>
        <authorList>
            <person name="Zhu H."/>
        </authorList>
    </citation>
    <scope>NUCLEOTIDE SEQUENCE [LARGE SCALE GENOMIC DNA]</scope>
    <source>
        <strain evidence="2 3">K1W11S-77</strain>
    </source>
</reference>
<name>A0A345Y6N3_9NEIS</name>
<protein>
    <submittedName>
        <fullName evidence="2">DUF2063 domain-containing protein</fullName>
    </submittedName>
</protein>
<gene>
    <name evidence="2" type="ORF">DWG20_09095</name>
</gene>
<dbReference type="Pfam" id="PF09836">
    <property type="entry name" value="DUF2063"/>
    <property type="match status" value="1"/>
</dbReference>
<sequence>MSPHDTPEARWQAALIASIENRADGETPCFAAKGLAAYRNNYRVGLIDALAFIYPVVKALVGDDFFTGLAREYVKRTPSQSGDLHRYGATFGDFLCGFEPARELPYLADTARLEWLAHRAYYAPDAAPLSPGAFATLAEDDWPRLRFAFMPGCAVLASDYPVGRLWHYHQPGAPDDWRLAPDAGGDAVRVSRGVDGRTEVKLLSEADAAWLAALLAGEALEAATDAALGIDPAFDLETALIALIHDGVLARLVLPEGDRP</sequence>
<evidence type="ECO:0000313" key="3">
    <source>
        <dbReference type="Proteomes" id="UP000254537"/>
    </source>
</evidence>
<accession>A0A345Y6N3</accession>
<dbReference type="InterPro" id="IPR044922">
    <property type="entry name" value="DUF2063_N_sf"/>
</dbReference>
<dbReference type="RefSeq" id="WP_115433517.1">
    <property type="nucleotide sequence ID" value="NZ_CP031337.1"/>
</dbReference>
<evidence type="ECO:0000313" key="2">
    <source>
        <dbReference type="EMBL" id="AXK39585.1"/>
    </source>
</evidence>
<dbReference type="OrthoDB" id="4146344at2"/>